<evidence type="ECO:0000256" key="1">
    <source>
        <dbReference type="ARBA" id="ARBA00022723"/>
    </source>
</evidence>
<reference evidence="6 7" key="1">
    <citation type="submission" date="2017-09" db="EMBL/GenBank/DDBJ databases">
        <title>Genome sequencing of Besnoitia besnoiti strain Bb-Ger1.</title>
        <authorList>
            <person name="Schares G."/>
            <person name="Venepally P."/>
            <person name="Lorenzi H.A."/>
        </authorList>
    </citation>
    <scope>NUCLEOTIDE SEQUENCE [LARGE SCALE GENOMIC DNA]</scope>
    <source>
        <strain evidence="6 7">Bb-Ger1</strain>
    </source>
</reference>
<feature type="region of interest" description="Disordered" evidence="4">
    <location>
        <begin position="1"/>
        <end position="26"/>
    </location>
</feature>
<feature type="compositionally biased region" description="Polar residues" evidence="4">
    <location>
        <begin position="1007"/>
        <end position="1020"/>
    </location>
</feature>
<feature type="compositionally biased region" description="Low complexity" evidence="4">
    <location>
        <begin position="334"/>
        <end position="357"/>
    </location>
</feature>
<dbReference type="STRING" id="94643.A0A2A9M1X5"/>
<gene>
    <name evidence="6" type="ORF">BESB_019260</name>
</gene>
<evidence type="ECO:0000256" key="3">
    <source>
        <dbReference type="ARBA" id="ARBA00022833"/>
    </source>
</evidence>
<feature type="region of interest" description="Disordered" evidence="4">
    <location>
        <begin position="242"/>
        <end position="284"/>
    </location>
</feature>
<feature type="compositionally biased region" description="Acidic residues" evidence="4">
    <location>
        <begin position="846"/>
        <end position="860"/>
    </location>
</feature>
<feature type="compositionally biased region" description="Low complexity" evidence="4">
    <location>
        <begin position="795"/>
        <end position="804"/>
    </location>
</feature>
<feature type="region of interest" description="Disordered" evidence="4">
    <location>
        <begin position="317"/>
        <end position="357"/>
    </location>
</feature>
<feature type="compositionally biased region" description="Basic and acidic residues" evidence="4">
    <location>
        <begin position="119"/>
        <end position="134"/>
    </location>
</feature>
<feature type="compositionally biased region" description="Low complexity" evidence="4">
    <location>
        <begin position="159"/>
        <end position="180"/>
    </location>
</feature>
<feature type="compositionally biased region" description="Basic and acidic residues" evidence="4">
    <location>
        <begin position="271"/>
        <end position="280"/>
    </location>
</feature>
<evidence type="ECO:0000259" key="5">
    <source>
        <dbReference type="Pfam" id="PF01753"/>
    </source>
</evidence>
<feature type="compositionally biased region" description="Low complexity" evidence="4">
    <location>
        <begin position="1060"/>
        <end position="1089"/>
    </location>
</feature>
<dbReference type="VEuPathDB" id="ToxoDB:BESB_019260"/>
<evidence type="ECO:0000256" key="2">
    <source>
        <dbReference type="ARBA" id="ARBA00022771"/>
    </source>
</evidence>
<keyword evidence="3" id="KW-0862">Zinc</keyword>
<feature type="compositionally biased region" description="Low complexity" evidence="4">
    <location>
        <begin position="737"/>
        <end position="749"/>
    </location>
</feature>
<feature type="region of interest" description="Disordered" evidence="4">
    <location>
        <begin position="721"/>
        <end position="759"/>
    </location>
</feature>
<feature type="compositionally biased region" description="Polar residues" evidence="4">
    <location>
        <begin position="1045"/>
        <end position="1059"/>
    </location>
</feature>
<sequence length="1150" mass="121955">MEGGASPAAAQAAPASPSASAPPPSASLAQAIDELVSMNLEEISQFWKHLEKEGLDTQRRCKKVDSHDLLLQFLHQVASPTPAFPLLDEEDAKSAPASPPSANEKKKGASFASKTAASKAEKGLESKSDGKEGASRSAPETRWYPGWIPLLQEAMGAEPARASSPSADASPPAAAADPRSGPCRIKEASAMLAAQHHQMAFSVLFARDASWFASAIDAIAETSSLLPEGLLAKAHEEETRERAAAALKPNAGGAGLPRSKAGRRAHASGDASRREDEGDGNRGNAKIEALGKQIERDCVALLDDYFVSHFEAKLKADMPSTPMSGGSLSLSRKSPVASPASGTPSAAGASSSPAASPPSLLVTAAASSLTAGREKRFYRAVAHLYLLGTLSSSEYCVSVSRSWCSQAALHRSLPPLLLLCLKRGGFVAAAVSRALLHLASTGCGARAAAAPQKEATAVGGDAPKAADEAESGDATTEKCKPQAAAGKAGAAADKRPDLIDLYGDTIITFLHLCLREQAVDPRGINALGFFFLAPAVPLLLQTKRLRDRLLAPGEKAERHQQILGWYLEVLLKALSDPQFRVLASGNLQLARYVSEVVLELAASPEGCRLLHKHKLGWFVMWRTTRELWGVEWNKGEHAAWELIMNKSIRGGEPVEKDQVAALCMWGPSSSEGGCAYCLRSENTLRFLRLYHSPYAEDVPLSPDAQEQAQQLKLLQQEMQRSLEEAETGMRSRRGKSRAAAGKLGGAAAEGEGDDAQDDHDQAREMHFAVAAPHMQRARQQLERRRAEKKKKEAAALEGRTAAAELVSGAASRGRRQPEEEQRTAKRQVIADIWATVRESLARGAETEDEGEAEDRDDKEDEAAVRKASLEPSPALVCTLSCIGFHAPWLMRAVQLGGSAKPEGAEPKREEGGKKKKGKKAKTESLRSKTAQKKKRDAKKKTDAEDSSATENPRSAEKSARERGGEDAKPAVTGEESEKPREGGLEKEERKMKTSSDTEEADEGAAASNVSTHAPASSSISRAPEAAPSLSKDDEQNGGKEAAQATDPSSSPCSLASVNTSPQSPSSPCRPAPALSSAPSSDPQAASAEEAPAEVPDDSLVASQAAESQRLLLSPCPACGYVEYCSEQCRINDLPLHLFICAAAAEKAAEA</sequence>
<dbReference type="OrthoDB" id="354908at2759"/>
<dbReference type="KEGG" id="bbes:BESB_019260"/>
<feature type="region of interest" description="Disordered" evidence="4">
    <location>
        <begin position="84"/>
        <end position="141"/>
    </location>
</feature>
<feature type="region of interest" description="Disordered" evidence="4">
    <location>
        <begin position="840"/>
        <end position="869"/>
    </location>
</feature>
<feature type="compositionally biased region" description="Basic and acidic residues" evidence="4">
    <location>
        <begin position="975"/>
        <end position="995"/>
    </location>
</feature>
<organism evidence="6 7">
    <name type="scientific">Besnoitia besnoiti</name>
    <name type="common">Apicomplexan protozoan</name>
    <dbReference type="NCBI Taxonomy" id="94643"/>
    <lineage>
        <taxon>Eukaryota</taxon>
        <taxon>Sar</taxon>
        <taxon>Alveolata</taxon>
        <taxon>Apicomplexa</taxon>
        <taxon>Conoidasida</taxon>
        <taxon>Coccidia</taxon>
        <taxon>Eucoccidiorida</taxon>
        <taxon>Eimeriorina</taxon>
        <taxon>Sarcocystidae</taxon>
        <taxon>Besnoitia</taxon>
    </lineage>
</organism>
<dbReference type="AlphaFoldDB" id="A0A2A9M1X5"/>
<dbReference type="SUPFAM" id="SSF144232">
    <property type="entry name" value="HIT/MYND zinc finger-like"/>
    <property type="match status" value="1"/>
</dbReference>
<evidence type="ECO:0000313" key="6">
    <source>
        <dbReference type="EMBL" id="PFH31985.1"/>
    </source>
</evidence>
<protein>
    <recommendedName>
        <fullName evidence="5">MYND-type domain-containing protein</fullName>
    </recommendedName>
</protein>
<keyword evidence="2" id="KW-0863">Zinc-finger</keyword>
<dbReference type="Proteomes" id="UP000224006">
    <property type="component" value="Chromosome XI"/>
</dbReference>
<feature type="compositionally biased region" description="Basic residues" evidence="4">
    <location>
        <begin position="929"/>
        <end position="938"/>
    </location>
</feature>
<feature type="compositionally biased region" description="Basic and acidic residues" evidence="4">
    <location>
        <begin position="953"/>
        <end position="968"/>
    </location>
</feature>
<feature type="compositionally biased region" description="Basic and acidic residues" evidence="4">
    <location>
        <begin position="902"/>
        <end position="912"/>
    </location>
</feature>
<dbReference type="RefSeq" id="XP_029215994.1">
    <property type="nucleotide sequence ID" value="XM_029360635.1"/>
</dbReference>
<dbReference type="Pfam" id="PF01753">
    <property type="entry name" value="zf-MYND"/>
    <property type="match status" value="1"/>
</dbReference>
<feature type="compositionally biased region" description="Low complexity" evidence="4">
    <location>
        <begin position="1"/>
        <end position="19"/>
    </location>
</feature>
<dbReference type="InterPro" id="IPR002893">
    <property type="entry name" value="Znf_MYND"/>
</dbReference>
<feature type="compositionally biased region" description="Polar residues" evidence="4">
    <location>
        <begin position="321"/>
        <end position="332"/>
    </location>
</feature>
<proteinExistence type="predicted"/>
<dbReference type="EMBL" id="NWUJ01000012">
    <property type="protein sequence ID" value="PFH31985.1"/>
    <property type="molecule type" value="Genomic_DNA"/>
</dbReference>
<evidence type="ECO:0000313" key="7">
    <source>
        <dbReference type="Proteomes" id="UP000224006"/>
    </source>
</evidence>
<accession>A0A2A9M1X5</accession>
<dbReference type="GeneID" id="40306987"/>
<feature type="compositionally biased region" description="Basic and acidic residues" evidence="4">
    <location>
        <begin position="779"/>
        <end position="794"/>
    </location>
</feature>
<dbReference type="GO" id="GO:0008270">
    <property type="term" value="F:zinc ion binding"/>
    <property type="evidence" value="ECO:0007669"/>
    <property type="project" value="UniProtKB-KW"/>
</dbReference>
<keyword evidence="7" id="KW-1185">Reference proteome</keyword>
<name>A0A2A9M1X5_BESBE</name>
<feature type="region of interest" description="Disordered" evidence="4">
    <location>
        <begin position="156"/>
        <end position="181"/>
    </location>
</feature>
<dbReference type="PANTHER" id="PTHR24216:SF65">
    <property type="entry name" value="PAXILLIN-LIKE PROTEIN 1"/>
    <property type="match status" value="1"/>
</dbReference>
<feature type="compositionally biased region" description="Low complexity" evidence="4">
    <location>
        <begin position="109"/>
        <end position="118"/>
    </location>
</feature>
<evidence type="ECO:0000256" key="4">
    <source>
        <dbReference type="SAM" id="MobiDB-lite"/>
    </source>
</evidence>
<feature type="region of interest" description="Disordered" evidence="4">
    <location>
        <begin position="773"/>
        <end position="826"/>
    </location>
</feature>
<feature type="domain" description="MYND-type" evidence="5">
    <location>
        <begin position="1109"/>
        <end position="1140"/>
    </location>
</feature>
<dbReference type="PANTHER" id="PTHR24216">
    <property type="entry name" value="PAXILLIN-RELATED"/>
    <property type="match status" value="1"/>
</dbReference>
<comment type="caution">
    <text evidence="6">The sequence shown here is derived from an EMBL/GenBank/DDBJ whole genome shotgun (WGS) entry which is preliminary data.</text>
</comment>
<feature type="region of interest" description="Disordered" evidence="4">
    <location>
        <begin position="897"/>
        <end position="1105"/>
    </location>
</feature>
<keyword evidence="1" id="KW-0479">Metal-binding</keyword>
<feature type="region of interest" description="Disordered" evidence="4">
    <location>
        <begin position="454"/>
        <end position="480"/>
    </location>
</feature>